<dbReference type="Gene3D" id="1.10.357.10">
    <property type="entry name" value="Tetracycline Repressor, domain 2"/>
    <property type="match status" value="1"/>
</dbReference>
<name>A0A345HMY7_9ACTN</name>
<proteinExistence type="predicted"/>
<dbReference type="RefSeq" id="WP_114659426.1">
    <property type="nucleotide sequence ID" value="NZ_CP031194.1"/>
</dbReference>
<dbReference type="Pfam" id="PF00440">
    <property type="entry name" value="TetR_N"/>
    <property type="match status" value="1"/>
</dbReference>
<dbReference type="InterPro" id="IPR023772">
    <property type="entry name" value="DNA-bd_HTH_TetR-type_CS"/>
</dbReference>
<feature type="domain" description="HTH tetR-type" evidence="5">
    <location>
        <begin position="11"/>
        <end position="71"/>
    </location>
</feature>
<dbReference type="PANTHER" id="PTHR30055">
    <property type="entry name" value="HTH-TYPE TRANSCRIPTIONAL REGULATOR RUTR"/>
    <property type="match status" value="1"/>
</dbReference>
<dbReference type="Proteomes" id="UP000253868">
    <property type="component" value="Chromosome"/>
</dbReference>
<organism evidence="6 7">
    <name type="scientific">Streptomyces paludis</name>
    <dbReference type="NCBI Taxonomy" id="2282738"/>
    <lineage>
        <taxon>Bacteria</taxon>
        <taxon>Bacillati</taxon>
        <taxon>Actinomycetota</taxon>
        <taxon>Actinomycetes</taxon>
        <taxon>Kitasatosporales</taxon>
        <taxon>Streptomycetaceae</taxon>
        <taxon>Streptomyces</taxon>
    </lineage>
</organism>
<dbReference type="OrthoDB" id="956698at2"/>
<dbReference type="SUPFAM" id="SSF46689">
    <property type="entry name" value="Homeodomain-like"/>
    <property type="match status" value="1"/>
</dbReference>
<dbReference type="InterPro" id="IPR001647">
    <property type="entry name" value="HTH_TetR"/>
</dbReference>
<evidence type="ECO:0000256" key="1">
    <source>
        <dbReference type="ARBA" id="ARBA00023015"/>
    </source>
</evidence>
<protein>
    <submittedName>
        <fullName evidence="6">TetR/AcrR family transcriptional regulator</fullName>
    </submittedName>
</protein>
<evidence type="ECO:0000313" key="6">
    <source>
        <dbReference type="EMBL" id="AXG78061.1"/>
    </source>
</evidence>
<dbReference type="KEGG" id="spad:DVK44_10480"/>
<evidence type="ECO:0000256" key="3">
    <source>
        <dbReference type="ARBA" id="ARBA00023163"/>
    </source>
</evidence>
<keyword evidence="1" id="KW-0805">Transcription regulation</keyword>
<gene>
    <name evidence="6" type="ORF">DVK44_10480</name>
</gene>
<evidence type="ECO:0000256" key="4">
    <source>
        <dbReference type="PROSITE-ProRule" id="PRU00335"/>
    </source>
</evidence>
<dbReference type="InterPro" id="IPR009057">
    <property type="entry name" value="Homeodomain-like_sf"/>
</dbReference>
<evidence type="ECO:0000313" key="7">
    <source>
        <dbReference type="Proteomes" id="UP000253868"/>
    </source>
</evidence>
<dbReference type="EMBL" id="CP031194">
    <property type="protein sequence ID" value="AXG78061.1"/>
    <property type="molecule type" value="Genomic_DNA"/>
</dbReference>
<dbReference type="PROSITE" id="PS01081">
    <property type="entry name" value="HTH_TETR_1"/>
    <property type="match status" value="1"/>
</dbReference>
<dbReference type="PRINTS" id="PR00455">
    <property type="entry name" value="HTHTETR"/>
</dbReference>
<dbReference type="InterPro" id="IPR050109">
    <property type="entry name" value="HTH-type_TetR-like_transc_reg"/>
</dbReference>
<accession>A0A345HMY7</accession>
<keyword evidence="7" id="KW-1185">Reference proteome</keyword>
<evidence type="ECO:0000256" key="2">
    <source>
        <dbReference type="ARBA" id="ARBA00023125"/>
    </source>
</evidence>
<evidence type="ECO:0000259" key="5">
    <source>
        <dbReference type="PROSITE" id="PS50977"/>
    </source>
</evidence>
<sequence>MEQGVRERGKARRRQAILRSAYKLFADRGFEPTTIADIAAEAEVSPRTVTLYFPSKLELATSYLDEIVERLEKALRESGGAGSDALENWLRAEIAGTRAQGDLEALWDRMMERNPPLRAIANNRLTSAIQEGARIFAAERGEAPDGFVPRMVAGVAAAVISEVFLHPSEENIATAMNFLGAGIAAVTAGPAEGEGPDAPRPAE</sequence>
<dbReference type="GO" id="GO:0003700">
    <property type="term" value="F:DNA-binding transcription factor activity"/>
    <property type="evidence" value="ECO:0007669"/>
    <property type="project" value="TreeGrafter"/>
</dbReference>
<feature type="DNA-binding region" description="H-T-H motif" evidence="4">
    <location>
        <begin position="34"/>
        <end position="53"/>
    </location>
</feature>
<dbReference type="AlphaFoldDB" id="A0A345HMY7"/>
<reference evidence="7" key="1">
    <citation type="submission" date="2018-07" db="EMBL/GenBank/DDBJ databases">
        <authorList>
            <person name="Zhao J."/>
        </authorList>
    </citation>
    <scope>NUCLEOTIDE SEQUENCE [LARGE SCALE GENOMIC DNA]</scope>
    <source>
        <strain evidence="7">GSSD-12</strain>
    </source>
</reference>
<keyword evidence="2 4" id="KW-0238">DNA-binding</keyword>
<dbReference type="PROSITE" id="PS50977">
    <property type="entry name" value="HTH_TETR_2"/>
    <property type="match status" value="1"/>
</dbReference>
<dbReference type="GO" id="GO:0000976">
    <property type="term" value="F:transcription cis-regulatory region binding"/>
    <property type="evidence" value="ECO:0007669"/>
    <property type="project" value="TreeGrafter"/>
</dbReference>
<keyword evidence="3" id="KW-0804">Transcription</keyword>
<dbReference type="PANTHER" id="PTHR30055:SF234">
    <property type="entry name" value="HTH-TYPE TRANSCRIPTIONAL REGULATOR BETI"/>
    <property type="match status" value="1"/>
</dbReference>